<dbReference type="EMBL" id="MKKU01000097">
    <property type="protein sequence ID" value="RNF24660.1"/>
    <property type="molecule type" value="Genomic_DNA"/>
</dbReference>
<dbReference type="RefSeq" id="XP_029230507.1">
    <property type="nucleotide sequence ID" value="XM_029369436.1"/>
</dbReference>
<feature type="compositionally biased region" description="Polar residues" evidence="1">
    <location>
        <begin position="1"/>
        <end position="11"/>
    </location>
</feature>
<dbReference type="Proteomes" id="UP000284403">
    <property type="component" value="Unassembled WGS sequence"/>
</dbReference>
<evidence type="ECO:0000313" key="3">
    <source>
        <dbReference type="Proteomes" id="UP000284403"/>
    </source>
</evidence>
<evidence type="ECO:0000256" key="1">
    <source>
        <dbReference type="SAM" id="MobiDB-lite"/>
    </source>
</evidence>
<dbReference type="GeneID" id="40316122"/>
<organism evidence="2 3">
    <name type="scientific">Trypanosoma conorhini</name>
    <dbReference type="NCBI Taxonomy" id="83891"/>
    <lineage>
        <taxon>Eukaryota</taxon>
        <taxon>Discoba</taxon>
        <taxon>Euglenozoa</taxon>
        <taxon>Kinetoplastea</taxon>
        <taxon>Metakinetoplastina</taxon>
        <taxon>Trypanosomatida</taxon>
        <taxon>Trypanosomatidae</taxon>
        <taxon>Trypanosoma</taxon>
    </lineage>
</organism>
<protein>
    <submittedName>
        <fullName evidence="2">Putative mucin-associated surface protein (MASP)</fullName>
    </submittedName>
</protein>
<evidence type="ECO:0000313" key="2">
    <source>
        <dbReference type="EMBL" id="RNF24660.1"/>
    </source>
</evidence>
<name>A0A422Q3Y0_9TRYP</name>
<dbReference type="OrthoDB" id="244644at2759"/>
<reference evidence="2 3" key="1">
    <citation type="journal article" date="2018" name="BMC Genomics">
        <title>Genomic comparison of Trypanosoma conorhini and Trypanosoma rangeli to Trypanosoma cruzi strains of high and low virulence.</title>
        <authorList>
            <person name="Bradwell K.R."/>
            <person name="Koparde V.N."/>
            <person name="Matveyev A.V."/>
            <person name="Serrano M.G."/>
            <person name="Alves J.M."/>
            <person name="Parikh H."/>
            <person name="Huang B."/>
            <person name="Lee V."/>
            <person name="Espinosa-Alvarez O."/>
            <person name="Ortiz P.A."/>
            <person name="Costa-Martins A.G."/>
            <person name="Teixeira M.M."/>
            <person name="Buck G.A."/>
        </authorList>
    </citation>
    <scope>NUCLEOTIDE SEQUENCE [LARGE SCALE GENOMIC DNA]</scope>
    <source>
        <strain evidence="2 3">025E</strain>
    </source>
</reference>
<keyword evidence="3" id="KW-1185">Reference proteome</keyword>
<accession>A0A422Q3Y0</accession>
<sequence length="321" mass="35276">MRSSYSRQLGETTGLPRALSASPGSLRRQSAAHLSISRRRRSRNVSMGVPSRRSLRPSYAEEPVPENRRPSTARVIEYHLTHRPTRQSGIDTASGVGQNLQNDRIAKSLLPQEILALDSVELGFSSPGSVTLWKLLLPLERANYPFNVHERRKPFIPGDAVSVQMGQNSMKVSFARAEDVVQPSPGRLRKASVLDIVNNGVIGEVKYPYVQRIESVVPTVDAQIFMARLSGVVGFTLQLCFAERSLCSAFVKLLVSHCHGHITVADEVGVCSSAPPFLAFETPRRSLSSAPVSRFVAGRSPSAIFVFPRDEDQKTDEEANS</sequence>
<feature type="region of interest" description="Disordered" evidence="1">
    <location>
        <begin position="1"/>
        <end position="70"/>
    </location>
</feature>
<proteinExistence type="predicted"/>
<dbReference type="AlphaFoldDB" id="A0A422Q3Y0"/>
<gene>
    <name evidence="2" type="ORF">Tco025E_02511</name>
</gene>
<comment type="caution">
    <text evidence="2">The sequence shown here is derived from an EMBL/GenBank/DDBJ whole genome shotgun (WGS) entry which is preliminary data.</text>
</comment>